<evidence type="ECO:0000256" key="3">
    <source>
        <dbReference type="ARBA" id="ARBA00023163"/>
    </source>
</evidence>
<dbReference type="AlphaFoldDB" id="A0A0D2BQB9"/>
<feature type="compositionally biased region" description="Polar residues" evidence="5">
    <location>
        <begin position="264"/>
        <end position="273"/>
    </location>
</feature>
<dbReference type="GO" id="GO:0005634">
    <property type="term" value="C:nucleus"/>
    <property type="evidence" value="ECO:0007669"/>
    <property type="project" value="UniProtKB-UniRule"/>
</dbReference>
<evidence type="ECO:0000256" key="4">
    <source>
        <dbReference type="PROSITE-ProRule" id="PRU00267"/>
    </source>
</evidence>
<dbReference type="OrthoDB" id="6247875at2759"/>
<evidence type="ECO:0000259" key="6">
    <source>
        <dbReference type="PROSITE" id="PS50118"/>
    </source>
</evidence>
<dbReference type="GO" id="GO:0030154">
    <property type="term" value="P:cell differentiation"/>
    <property type="evidence" value="ECO:0007669"/>
    <property type="project" value="TreeGrafter"/>
</dbReference>
<proteinExistence type="predicted"/>
<evidence type="ECO:0000256" key="2">
    <source>
        <dbReference type="ARBA" id="ARBA00023125"/>
    </source>
</evidence>
<dbReference type="EMBL" id="KN847339">
    <property type="protein sequence ID" value="KIW39727.1"/>
    <property type="molecule type" value="Genomic_DNA"/>
</dbReference>
<dbReference type="Gene3D" id="1.10.30.10">
    <property type="entry name" value="High mobility group box domain"/>
    <property type="match status" value="1"/>
</dbReference>
<dbReference type="FunFam" id="1.10.30.10:FF:000041">
    <property type="entry name" value="HMG box family protein"/>
    <property type="match status" value="1"/>
</dbReference>
<dbReference type="PROSITE" id="PS50118">
    <property type="entry name" value="HMG_BOX_2"/>
    <property type="match status" value="1"/>
</dbReference>
<sequence length="449" mass="49689">MSLPHLNILLEGFSSSNKTSPEADTRFMMESNPLSSVNPSGLTKHELKSIWSMAKAAFASNKDHLIIPSFVAERLTENQLLELKTNFSSHFGNVNIMTFTDEASELYHICKAPEATASPDNPTTVSSSADSPGLSFDSASSTIHPSGFAGTGHTKAPARPVKQLRLPGKKARVPRPPNAFILYRKDHHPALKAVQPDLPNNAISVILGKQWNQENEETKDRYKTMADIIKAQHARANPGYQYSPRKPSEKKRRMTAKKRARLNAANTDSDALSNSDYEMSDVIGNFDHEFSGSMPSDTSENMVNENVQFSSIGSTNESADAGGYAGLRLVEHDEYSDDMTLKVPTGHKFVEMDYNSLIRSLYTTMASQSEPGLSNEITCSTPAPVRATYAELHASPAWEEFEADRKFVEASLAAPTNEATEVLNTEVFDTEVEQQVWRAEFDKILWMFD</sequence>
<evidence type="ECO:0000313" key="8">
    <source>
        <dbReference type="Proteomes" id="UP000053342"/>
    </source>
</evidence>
<dbReference type="SMART" id="SM00398">
    <property type="entry name" value="HMG"/>
    <property type="match status" value="1"/>
</dbReference>
<keyword evidence="8" id="KW-1185">Reference proteome</keyword>
<dbReference type="PANTHER" id="PTHR10270:SF161">
    <property type="entry name" value="SEX-DETERMINING REGION Y PROTEIN"/>
    <property type="match status" value="1"/>
</dbReference>
<dbReference type="Proteomes" id="UP000053342">
    <property type="component" value="Unassembled WGS sequence"/>
</dbReference>
<reference evidence="7 8" key="1">
    <citation type="submission" date="2015-01" db="EMBL/GenBank/DDBJ databases">
        <title>The Genome Sequence of Exophiala oligosperma CBS72588.</title>
        <authorList>
            <consortium name="The Broad Institute Genomics Platform"/>
            <person name="Cuomo C."/>
            <person name="de Hoog S."/>
            <person name="Gorbushina A."/>
            <person name="Stielow B."/>
            <person name="Teixiera M."/>
            <person name="Abouelleil A."/>
            <person name="Chapman S.B."/>
            <person name="Priest M."/>
            <person name="Young S.K."/>
            <person name="Wortman J."/>
            <person name="Nusbaum C."/>
            <person name="Birren B."/>
        </authorList>
    </citation>
    <scope>NUCLEOTIDE SEQUENCE [LARGE SCALE GENOMIC DNA]</scope>
    <source>
        <strain evidence="7 8">CBS 72588</strain>
    </source>
</reference>
<dbReference type="CDD" id="cd01389">
    <property type="entry name" value="HMG-box_ROX1-like"/>
    <property type="match status" value="1"/>
</dbReference>
<dbReference type="STRING" id="215243.A0A0D2BQB9"/>
<gene>
    <name evidence="7" type="ORF">PV06_08316</name>
</gene>
<feature type="region of interest" description="Disordered" evidence="5">
    <location>
        <begin position="233"/>
        <end position="273"/>
    </location>
</feature>
<evidence type="ECO:0000256" key="5">
    <source>
        <dbReference type="SAM" id="MobiDB-lite"/>
    </source>
</evidence>
<keyword evidence="4" id="KW-0539">Nucleus</keyword>
<feature type="domain" description="HMG box" evidence="6">
    <location>
        <begin position="173"/>
        <end position="241"/>
    </location>
</feature>
<dbReference type="RefSeq" id="XP_016259943.1">
    <property type="nucleotide sequence ID" value="XM_016409635.1"/>
</dbReference>
<dbReference type="VEuPathDB" id="FungiDB:PV06_08316"/>
<dbReference type="InterPro" id="IPR036910">
    <property type="entry name" value="HMG_box_dom_sf"/>
</dbReference>
<organism evidence="7 8">
    <name type="scientific">Exophiala oligosperma</name>
    <dbReference type="NCBI Taxonomy" id="215243"/>
    <lineage>
        <taxon>Eukaryota</taxon>
        <taxon>Fungi</taxon>
        <taxon>Dikarya</taxon>
        <taxon>Ascomycota</taxon>
        <taxon>Pezizomycotina</taxon>
        <taxon>Eurotiomycetes</taxon>
        <taxon>Chaetothyriomycetidae</taxon>
        <taxon>Chaetothyriales</taxon>
        <taxon>Herpotrichiellaceae</taxon>
        <taxon>Exophiala</taxon>
    </lineage>
</organism>
<evidence type="ECO:0000313" key="7">
    <source>
        <dbReference type="EMBL" id="KIW39727.1"/>
    </source>
</evidence>
<feature type="DNA-binding region" description="HMG box" evidence="4">
    <location>
        <begin position="173"/>
        <end position="241"/>
    </location>
</feature>
<keyword evidence="1" id="KW-0805">Transcription regulation</keyword>
<feature type="compositionally biased region" description="Polar residues" evidence="5">
    <location>
        <begin position="118"/>
        <end position="130"/>
    </location>
</feature>
<dbReference type="PANTHER" id="PTHR10270">
    <property type="entry name" value="SOX TRANSCRIPTION FACTOR"/>
    <property type="match status" value="1"/>
</dbReference>
<keyword evidence="3" id="KW-0804">Transcription</keyword>
<dbReference type="GeneID" id="27360390"/>
<dbReference type="GO" id="GO:0000978">
    <property type="term" value="F:RNA polymerase II cis-regulatory region sequence-specific DNA binding"/>
    <property type="evidence" value="ECO:0007669"/>
    <property type="project" value="TreeGrafter"/>
</dbReference>
<dbReference type="SUPFAM" id="SSF47095">
    <property type="entry name" value="HMG-box"/>
    <property type="match status" value="1"/>
</dbReference>
<dbReference type="Pfam" id="PF00505">
    <property type="entry name" value="HMG_box"/>
    <property type="match status" value="1"/>
</dbReference>
<dbReference type="HOGENOM" id="CLU_655523_0_0_1"/>
<feature type="compositionally biased region" description="Basic residues" evidence="5">
    <location>
        <begin position="248"/>
        <end position="261"/>
    </location>
</feature>
<evidence type="ECO:0000256" key="1">
    <source>
        <dbReference type="ARBA" id="ARBA00023015"/>
    </source>
</evidence>
<keyword evidence="2 4" id="KW-0238">DNA-binding</keyword>
<feature type="region of interest" description="Disordered" evidence="5">
    <location>
        <begin position="115"/>
        <end position="173"/>
    </location>
</feature>
<dbReference type="GO" id="GO:0000122">
    <property type="term" value="P:negative regulation of transcription by RNA polymerase II"/>
    <property type="evidence" value="ECO:0007669"/>
    <property type="project" value="TreeGrafter"/>
</dbReference>
<name>A0A0D2BQB9_9EURO</name>
<dbReference type="InterPro" id="IPR009071">
    <property type="entry name" value="HMG_box_dom"/>
</dbReference>
<protein>
    <recommendedName>
        <fullName evidence="6">HMG box domain-containing protein</fullName>
    </recommendedName>
</protein>
<accession>A0A0D2BQB9</accession>
<dbReference type="InterPro" id="IPR050140">
    <property type="entry name" value="SRY-related_HMG-box_TF-like"/>
</dbReference>
<dbReference type="GO" id="GO:0001228">
    <property type="term" value="F:DNA-binding transcription activator activity, RNA polymerase II-specific"/>
    <property type="evidence" value="ECO:0007669"/>
    <property type="project" value="TreeGrafter"/>
</dbReference>